<dbReference type="PROSITE" id="PS00211">
    <property type="entry name" value="ABC_TRANSPORTER_1"/>
    <property type="match status" value="1"/>
</dbReference>
<comment type="caution">
    <text evidence="5">The sequence shown here is derived from an EMBL/GenBank/DDBJ whole genome shotgun (WGS) entry which is preliminary data.</text>
</comment>
<sequence length="244" mass="27024">MLTLEHVSFDVKEDREQKEIIKDLSLTLDDNKFIVITGPNGGGKSTLAKLIAGIIKPTDGKIWFDGTDITDMSITERANMGISFAFQQPVRFKGVQVLDLIRLAAKKNLSAADACQYLSEVGLCAKDYINREVNASLSGGELKRIEIATVLARATRLSVFDEPEAGIDLWSFQNLIRVFERMRETIKGTILIISHQERILNIADEIVVIADGQIVRQGPREEILPGLLGTASAVEACEYYQEGR</sequence>
<accession>A0A9D2HLC0</accession>
<evidence type="ECO:0000256" key="2">
    <source>
        <dbReference type="ARBA" id="ARBA00022741"/>
    </source>
</evidence>
<evidence type="ECO:0000256" key="1">
    <source>
        <dbReference type="ARBA" id="ARBA00022448"/>
    </source>
</evidence>
<dbReference type="GO" id="GO:0016887">
    <property type="term" value="F:ATP hydrolysis activity"/>
    <property type="evidence" value="ECO:0007669"/>
    <property type="project" value="InterPro"/>
</dbReference>
<keyword evidence="1" id="KW-0813">Transport</keyword>
<evidence type="ECO:0000313" key="5">
    <source>
        <dbReference type="EMBL" id="HJA72343.1"/>
    </source>
</evidence>
<dbReference type="EMBL" id="DWZA01000102">
    <property type="protein sequence ID" value="HJA72343.1"/>
    <property type="molecule type" value="Genomic_DNA"/>
</dbReference>
<reference evidence="5" key="1">
    <citation type="journal article" date="2021" name="PeerJ">
        <title>Extensive microbial diversity within the chicken gut microbiome revealed by metagenomics and culture.</title>
        <authorList>
            <person name="Gilroy R."/>
            <person name="Ravi A."/>
            <person name="Getino M."/>
            <person name="Pursley I."/>
            <person name="Horton D.L."/>
            <person name="Alikhan N.F."/>
            <person name="Baker D."/>
            <person name="Gharbi K."/>
            <person name="Hall N."/>
            <person name="Watson M."/>
            <person name="Adriaenssens E.M."/>
            <person name="Foster-Nyarko E."/>
            <person name="Jarju S."/>
            <person name="Secka A."/>
            <person name="Antonio M."/>
            <person name="Oren A."/>
            <person name="Chaudhuri R.R."/>
            <person name="La Ragione R."/>
            <person name="Hildebrand F."/>
            <person name="Pallen M.J."/>
        </authorList>
    </citation>
    <scope>NUCLEOTIDE SEQUENCE</scope>
    <source>
        <strain evidence="5">CHK178-16964</strain>
    </source>
</reference>
<dbReference type="InterPro" id="IPR017871">
    <property type="entry name" value="ABC_transporter-like_CS"/>
</dbReference>
<evidence type="ECO:0000259" key="4">
    <source>
        <dbReference type="PROSITE" id="PS50893"/>
    </source>
</evidence>
<proteinExistence type="predicted"/>
<dbReference type="InterPro" id="IPR003593">
    <property type="entry name" value="AAA+_ATPase"/>
</dbReference>
<dbReference type="InterPro" id="IPR051120">
    <property type="entry name" value="ABC_AA/LPS_Transport"/>
</dbReference>
<keyword evidence="2" id="KW-0547">Nucleotide-binding</keyword>
<dbReference type="Proteomes" id="UP000823900">
    <property type="component" value="Unassembled WGS sequence"/>
</dbReference>
<dbReference type="Pfam" id="PF00005">
    <property type="entry name" value="ABC_tran"/>
    <property type="match status" value="1"/>
</dbReference>
<keyword evidence="3 5" id="KW-0067">ATP-binding</keyword>
<dbReference type="SUPFAM" id="SSF52540">
    <property type="entry name" value="P-loop containing nucleoside triphosphate hydrolases"/>
    <property type="match status" value="1"/>
</dbReference>
<evidence type="ECO:0000313" key="6">
    <source>
        <dbReference type="Proteomes" id="UP000823900"/>
    </source>
</evidence>
<evidence type="ECO:0000256" key="3">
    <source>
        <dbReference type="ARBA" id="ARBA00022840"/>
    </source>
</evidence>
<dbReference type="InterPro" id="IPR003439">
    <property type="entry name" value="ABC_transporter-like_ATP-bd"/>
</dbReference>
<name>A0A9D2HLC0_9FIRM</name>
<dbReference type="Gene3D" id="3.40.50.300">
    <property type="entry name" value="P-loop containing nucleotide triphosphate hydrolases"/>
    <property type="match status" value="1"/>
</dbReference>
<protein>
    <submittedName>
        <fullName evidence="5">ATP-binding cassette domain-containing protein</fullName>
    </submittedName>
</protein>
<dbReference type="PANTHER" id="PTHR45772:SF3">
    <property type="entry name" value="ABC TRANSPORTER ATP-BINDING PROTEIN"/>
    <property type="match status" value="1"/>
</dbReference>
<dbReference type="InterPro" id="IPR027417">
    <property type="entry name" value="P-loop_NTPase"/>
</dbReference>
<gene>
    <name evidence="5" type="ORF">IAA07_12365</name>
</gene>
<dbReference type="PROSITE" id="PS50893">
    <property type="entry name" value="ABC_TRANSPORTER_2"/>
    <property type="match status" value="1"/>
</dbReference>
<dbReference type="GO" id="GO:0005524">
    <property type="term" value="F:ATP binding"/>
    <property type="evidence" value="ECO:0007669"/>
    <property type="project" value="UniProtKB-KW"/>
</dbReference>
<dbReference type="PANTHER" id="PTHR45772">
    <property type="entry name" value="CONSERVED COMPONENT OF ABC TRANSPORTER FOR NATURAL AMINO ACIDS-RELATED"/>
    <property type="match status" value="1"/>
</dbReference>
<dbReference type="AlphaFoldDB" id="A0A9D2HLC0"/>
<dbReference type="SMART" id="SM00382">
    <property type="entry name" value="AAA"/>
    <property type="match status" value="1"/>
</dbReference>
<dbReference type="GO" id="GO:0005886">
    <property type="term" value="C:plasma membrane"/>
    <property type="evidence" value="ECO:0007669"/>
    <property type="project" value="TreeGrafter"/>
</dbReference>
<feature type="domain" description="ABC transporter" evidence="4">
    <location>
        <begin position="2"/>
        <end position="236"/>
    </location>
</feature>
<organism evidence="5 6">
    <name type="scientific">Candidatus Lachnoclostridium stercoravium</name>
    <dbReference type="NCBI Taxonomy" id="2838633"/>
    <lineage>
        <taxon>Bacteria</taxon>
        <taxon>Bacillati</taxon>
        <taxon>Bacillota</taxon>
        <taxon>Clostridia</taxon>
        <taxon>Lachnospirales</taxon>
        <taxon>Lachnospiraceae</taxon>
    </lineage>
</organism>
<reference evidence="5" key="2">
    <citation type="submission" date="2021-04" db="EMBL/GenBank/DDBJ databases">
        <authorList>
            <person name="Gilroy R."/>
        </authorList>
    </citation>
    <scope>NUCLEOTIDE SEQUENCE</scope>
    <source>
        <strain evidence="5">CHK178-16964</strain>
    </source>
</reference>